<feature type="transmembrane region" description="Helical" evidence="8">
    <location>
        <begin position="361"/>
        <end position="382"/>
    </location>
</feature>
<feature type="transmembrane region" description="Helical" evidence="8">
    <location>
        <begin position="265"/>
        <end position="285"/>
    </location>
</feature>
<dbReference type="Pfam" id="PF12832">
    <property type="entry name" value="MFS_1_like"/>
    <property type="match status" value="1"/>
</dbReference>
<dbReference type="GO" id="GO:0015528">
    <property type="term" value="F:lactose:proton symporter activity"/>
    <property type="evidence" value="ECO:0007669"/>
    <property type="project" value="TreeGrafter"/>
</dbReference>
<feature type="transmembrane region" description="Helical" evidence="8">
    <location>
        <begin position="242"/>
        <end position="260"/>
    </location>
</feature>
<feature type="transmembrane region" description="Helical" evidence="8">
    <location>
        <begin position="158"/>
        <end position="177"/>
    </location>
</feature>
<dbReference type="InterPro" id="IPR026032">
    <property type="entry name" value="HcaT-like"/>
</dbReference>
<evidence type="ECO:0000256" key="3">
    <source>
        <dbReference type="ARBA" id="ARBA00022475"/>
    </source>
</evidence>
<name>A0A1H2X0T4_9GAMM</name>
<evidence type="ECO:0000256" key="5">
    <source>
        <dbReference type="ARBA" id="ARBA00022692"/>
    </source>
</evidence>
<dbReference type="InterPro" id="IPR036259">
    <property type="entry name" value="MFS_trans_sf"/>
</dbReference>
<feature type="transmembrane region" description="Helical" evidence="8">
    <location>
        <begin position="97"/>
        <end position="119"/>
    </location>
</feature>
<evidence type="ECO:0000256" key="7">
    <source>
        <dbReference type="ARBA" id="ARBA00023136"/>
    </source>
</evidence>
<evidence type="ECO:0000256" key="4">
    <source>
        <dbReference type="ARBA" id="ARBA00022519"/>
    </source>
</evidence>
<accession>A0A1H2X0T4</accession>
<proteinExistence type="predicted"/>
<feature type="transmembrane region" description="Helical" evidence="8">
    <location>
        <begin position="131"/>
        <end position="152"/>
    </location>
</feature>
<keyword evidence="3" id="KW-1003">Cell membrane</keyword>
<dbReference type="PANTHER" id="PTHR23522:SF10">
    <property type="entry name" value="3-PHENYLPROPIONIC ACID TRANSPORTER-RELATED"/>
    <property type="match status" value="1"/>
</dbReference>
<dbReference type="EMBL" id="FNNI01000003">
    <property type="protein sequence ID" value="SDW86452.1"/>
    <property type="molecule type" value="Genomic_DNA"/>
</dbReference>
<dbReference type="PANTHER" id="PTHR23522">
    <property type="entry name" value="BLL5896 PROTEIN"/>
    <property type="match status" value="1"/>
</dbReference>
<feature type="transmembrane region" description="Helical" evidence="8">
    <location>
        <begin position="297"/>
        <end position="319"/>
    </location>
</feature>
<dbReference type="SUPFAM" id="SSF103473">
    <property type="entry name" value="MFS general substrate transporter"/>
    <property type="match status" value="1"/>
</dbReference>
<reference evidence="10 11" key="1">
    <citation type="submission" date="2016-10" db="EMBL/GenBank/DDBJ databases">
        <authorList>
            <person name="de Groot N.N."/>
        </authorList>
    </citation>
    <scope>NUCLEOTIDE SEQUENCE [LARGE SCALE GENOMIC DNA]</scope>
    <source>
        <strain evidence="10 11">DSM 19219</strain>
    </source>
</reference>
<dbReference type="Gene3D" id="1.20.1250.20">
    <property type="entry name" value="MFS general substrate transporter like domains"/>
    <property type="match status" value="2"/>
</dbReference>
<keyword evidence="4" id="KW-0997">Cell inner membrane</keyword>
<evidence type="ECO:0000256" key="1">
    <source>
        <dbReference type="ARBA" id="ARBA00004429"/>
    </source>
</evidence>
<dbReference type="PIRSF" id="PIRSF004925">
    <property type="entry name" value="HcaT"/>
    <property type="match status" value="1"/>
</dbReference>
<protein>
    <submittedName>
        <fullName evidence="10">MFS_1 like family protein</fullName>
    </submittedName>
</protein>
<dbReference type="GO" id="GO:0030395">
    <property type="term" value="F:lactose binding"/>
    <property type="evidence" value="ECO:0007669"/>
    <property type="project" value="TreeGrafter"/>
</dbReference>
<feature type="transmembrane region" description="Helical" evidence="8">
    <location>
        <begin position="207"/>
        <end position="230"/>
    </location>
</feature>
<sequence length="395" mass="43351">MNCRKGYFVFSFFYFSVFMSAGVYNTFFPYWLSYKDLSVIQISVVLSVPFAVKIIADPFWGAVADKNFSRKRLMMFLSAATAFCYSFYLFVSGYYSAMAVALLCGFFWSSVMPIGDSIISISSNVSKERFGAMRMFGSLSVLLMVIVAGFLFTLSGDLTIVMLMFCFFMTFIAVCLLPEPAHYNSALTKVQKHLVCNGCASVSAPRVLMIMLASSLCLGAHGIIYVLGSLHWVRLGYSPVEISSLWAAALLSEIVIFFLADKRYLIGLSPVCCILSGALLGIIRWSGLAIVESYEGILILQSLQGGTLALVVISIMRYSQSHIPENFRSRYFGRLAAISHGTIPLIVTVISGALYEGISGLAMAMGAILCGASVIICIREIYMSRSHDIGSLRTN</sequence>
<dbReference type="NCBIfam" id="NF037955">
    <property type="entry name" value="mfs"/>
    <property type="match status" value="1"/>
</dbReference>
<keyword evidence="5 8" id="KW-0812">Transmembrane</keyword>
<keyword evidence="11" id="KW-1185">Reference proteome</keyword>
<evidence type="ECO:0000256" key="2">
    <source>
        <dbReference type="ARBA" id="ARBA00022448"/>
    </source>
</evidence>
<dbReference type="GO" id="GO:0005886">
    <property type="term" value="C:plasma membrane"/>
    <property type="evidence" value="ECO:0007669"/>
    <property type="project" value="UniProtKB-SubCell"/>
</dbReference>
<dbReference type="InterPro" id="IPR024989">
    <property type="entry name" value="MFS_assoc_dom"/>
</dbReference>
<dbReference type="RefSeq" id="WP_092568670.1">
    <property type="nucleotide sequence ID" value="NZ_BMXH01000004.1"/>
</dbReference>
<comment type="subcellular location">
    <subcellularLocation>
        <location evidence="1">Cell inner membrane</location>
        <topology evidence="1">Multi-pass membrane protein</topology>
    </subcellularLocation>
</comment>
<evidence type="ECO:0000256" key="6">
    <source>
        <dbReference type="ARBA" id="ARBA00022989"/>
    </source>
</evidence>
<feature type="transmembrane region" description="Helical" evidence="8">
    <location>
        <begin position="331"/>
        <end position="355"/>
    </location>
</feature>
<feature type="transmembrane region" description="Helical" evidence="8">
    <location>
        <begin position="39"/>
        <end position="61"/>
    </location>
</feature>
<dbReference type="STRING" id="574349.SAMN05443545_10371"/>
<organism evidence="10 11">
    <name type="scientific">Aidingimonas halophila</name>
    <dbReference type="NCBI Taxonomy" id="574349"/>
    <lineage>
        <taxon>Bacteria</taxon>
        <taxon>Pseudomonadati</taxon>
        <taxon>Pseudomonadota</taxon>
        <taxon>Gammaproteobacteria</taxon>
        <taxon>Oceanospirillales</taxon>
        <taxon>Halomonadaceae</taxon>
        <taxon>Aidingimonas</taxon>
    </lineage>
</organism>
<dbReference type="OrthoDB" id="9150135at2"/>
<keyword evidence="7 8" id="KW-0472">Membrane</keyword>
<gene>
    <name evidence="10" type="ORF">SAMN05443545_10371</name>
</gene>
<evidence type="ECO:0000256" key="8">
    <source>
        <dbReference type="SAM" id="Phobius"/>
    </source>
</evidence>
<evidence type="ECO:0000313" key="10">
    <source>
        <dbReference type="EMBL" id="SDW86452.1"/>
    </source>
</evidence>
<feature type="transmembrane region" description="Helical" evidence="8">
    <location>
        <begin position="7"/>
        <end position="27"/>
    </location>
</feature>
<feature type="domain" description="Major facilitator superfamily associated" evidence="9">
    <location>
        <begin position="9"/>
        <end position="358"/>
    </location>
</feature>
<keyword evidence="2" id="KW-0813">Transport</keyword>
<evidence type="ECO:0000313" key="11">
    <source>
        <dbReference type="Proteomes" id="UP000198500"/>
    </source>
</evidence>
<dbReference type="AlphaFoldDB" id="A0A1H2X0T4"/>
<feature type="transmembrane region" description="Helical" evidence="8">
    <location>
        <begin position="73"/>
        <end position="91"/>
    </location>
</feature>
<evidence type="ECO:0000259" key="9">
    <source>
        <dbReference type="Pfam" id="PF12832"/>
    </source>
</evidence>
<dbReference type="Proteomes" id="UP000198500">
    <property type="component" value="Unassembled WGS sequence"/>
</dbReference>
<keyword evidence="6 8" id="KW-1133">Transmembrane helix</keyword>